<dbReference type="InterPro" id="IPR007349">
    <property type="entry name" value="DUF418"/>
</dbReference>
<dbReference type="InterPro" id="IPR052529">
    <property type="entry name" value="Bact_Transport_Assoc"/>
</dbReference>
<keyword evidence="1" id="KW-0472">Membrane</keyword>
<evidence type="ECO:0000256" key="1">
    <source>
        <dbReference type="SAM" id="Phobius"/>
    </source>
</evidence>
<feature type="transmembrane region" description="Helical" evidence="1">
    <location>
        <begin position="288"/>
        <end position="312"/>
    </location>
</feature>
<dbReference type="EMBL" id="JBHRSD010000028">
    <property type="protein sequence ID" value="MFC3033814.1"/>
    <property type="molecule type" value="Genomic_DNA"/>
</dbReference>
<name>A0ABV7CME6_9GAMM</name>
<feature type="transmembrane region" description="Helical" evidence="1">
    <location>
        <begin position="324"/>
        <end position="343"/>
    </location>
</feature>
<accession>A0ABV7CME6</accession>
<dbReference type="PANTHER" id="PTHR30590">
    <property type="entry name" value="INNER MEMBRANE PROTEIN"/>
    <property type="match status" value="1"/>
</dbReference>
<feature type="transmembrane region" description="Helical" evidence="1">
    <location>
        <begin position="223"/>
        <end position="249"/>
    </location>
</feature>
<protein>
    <submittedName>
        <fullName evidence="3">DUF418 domain-containing protein</fullName>
    </submittedName>
</protein>
<feature type="transmembrane region" description="Helical" evidence="1">
    <location>
        <begin position="99"/>
        <end position="121"/>
    </location>
</feature>
<evidence type="ECO:0000313" key="3">
    <source>
        <dbReference type="EMBL" id="MFC3033814.1"/>
    </source>
</evidence>
<feature type="transmembrane region" description="Helical" evidence="1">
    <location>
        <begin position="133"/>
        <end position="149"/>
    </location>
</feature>
<reference evidence="4" key="1">
    <citation type="journal article" date="2019" name="Int. J. Syst. Evol. Microbiol.">
        <title>The Global Catalogue of Microorganisms (GCM) 10K type strain sequencing project: providing services to taxonomists for standard genome sequencing and annotation.</title>
        <authorList>
            <consortium name="The Broad Institute Genomics Platform"/>
            <consortium name="The Broad Institute Genome Sequencing Center for Infectious Disease"/>
            <person name="Wu L."/>
            <person name="Ma J."/>
        </authorList>
    </citation>
    <scope>NUCLEOTIDE SEQUENCE [LARGE SCALE GENOMIC DNA]</scope>
    <source>
        <strain evidence="4">KCTC 42730</strain>
    </source>
</reference>
<gene>
    <name evidence="3" type="ORF">ACFOEE_14930</name>
</gene>
<keyword evidence="4" id="KW-1185">Reference proteome</keyword>
<dbReference type="Proteomes" id="UP001595453">
    <property type="component" value="Unassembled WGS sequence"/>
</dbReference>
<dbReference type="Pfam" id="PF04235">
    <property type="entry name" value="DUF418"/>
    <property type="match status" value="1"/>
</dbReference>
<keyword evidence="1" id="KW-0812">Transmembrane</keyword>
<keyword evidence="1" id="KW-1133">Transmembrane helix</keyword>
<dbReference type="PANTHER" id="PTHR30590:SF2">
    <property type="entry name" value="INNER MEMBRANE PROTEIN"/>
    <property type="match status" value="1"/>
</dbReference>
<proteinExistence type="predicted"/>
<feature type="transmembrane region" description="Helical" evidence="1">
    <location>
        <begin position="12"/>
        <end position="29"/>
    </location>
</feature>
<dbReference type="RefSeq" id="WP_377125919.1">
    <property type="nucleotide sequence ID" value="NZ_JBHRSD010000028.1"/>
</dbReference>
<evidence type="ECO:0000313" key="4">
    <source>
        <dbReference type="Proteomes" id="UP001595453"/>
    </source>
</evidence>
<feature type="transmembrane region" description="Helical" evidence="1">
    <location>
        <begin position="184"/>
        <end position="203"/>
    </location>
</feature>
<comment type="caution">
    <text evidence="3">The sequence shown here is derived from an EMBL/GenBank/DDBJ whole genome shotgun (WGS) entry which is preliminary data.</text>
</comment>
<organism evidence="3 4">
    <name type="scientific">Pseudoalteromonas fenneropenaei</name>
    <dbReference type="NCBI Taxonomy" id="1737459"/>
    <lineage>
        <taxon>Bacteria</taxon>
        <taxon>Pseudomonadati</taxon>
        <taxon>Pseudomonadota</taxon>
        <taxon>Gammaproteobacteria</taxon>
        <taxon>Alteromonadales</taxon>
        <taxon>Pseudoalteromonadaceae</taxon>
        <taxon>Pseudoalteromonas</taxon>
    </lineage>
</organism>
<feature type="transmembrane region" description="Helical" evidence="1">
    <location>
        <begin position="255"/>
        <end position="276"/>
    </location>
</feature>
<feature type="domain" description="DUF418" evidence="2">
    <location>
        <begin position="221"/>
        <end position="358"/>
    </location>
</feature>
<evidence type="ECO:0000259" key="2">
    <source>
        <dbReference type="Pfam" id="PF04235"/>
    </source>
</evidence>
<sequence>MQRLTQLDVIRGFAVLGLLVMNAPFFGLFEHGYVSAVPTHWLDTYLHAFTLAAVDGRFRTLFCLLFGVAVAIQASKINGLARVQARNHALIALGLIHGFLIWAGDILFVYGCAGLLLANCVEHTGERNLRRGLGLLFAISGVLGLAVAIEPPLELTRSSETFQNDYARIYASLTSLYLDNLKNAFFMTLLVPFLTLWYTFAVMRIGLGAWQLGWFHSLLPTRVFIIGSVLALLFTALTLALAFSGVALYKALSEALNWLSALFFAVPVVQLLLYLARTQHLFAQILAPVGRVALTCYLTQSVIGVLCFRVFFPHWVLTFDYIDYYLFSAVVVTTQVLVAHLYLSYFRQGPCEWLLARWLKQANVAEK</sequence>